<evidence type="ECO:0000256" key="1">
    <source>
        <dbReference type="ARBA" id="ARBA00000085"/>
    </source>
</evidence>
<evidence type="ECO:0000313" key="12">
    <source>
        <dbReference type="Proteomes" id="UP000229498"/>
    </source>
</evidence>
<protein>
    <recommendedName>
        <fullName evidence="2">histidine kinase</fullName>
        <ecNumber evidence="2">2.7.13.3</ecNumber>
    </recommendedName>
</protein>
<dbReference type="Pfam" id="PF00072">
    <property type="entry name" value="Response_reg"/>
    <property type="match status" value="1"/>
</dbReference>
<evidence type="ECO:0000256" key="7">
    <source>
        <dbReference type="PROSITE-ProRule" id="PRU00169"/>
    </source>
</evidence>
<organism evidence="11 12">
    <name type="scientific">Minwuia thermotolerans</name>
    <dbReference type="NCBI Taxonomy" id="2056226"/>
    <lineage>
        <taxon>Bacteria</taxon>
        <taxon>Pseudomonadati</taxon>
        <taxon>Pseudomonadota</taxon>
        <taxon>Alphaproteobacteria</taxon>
        <taxon>Minwuiales</taxon>
        <taxon>Minwuiaceae</taxon>
        <taxon>Minwuia</taxon>
    </lineage>
</organism>
<dbReference type="Pfam" id="PF02518">
    <property type="entry name" value="HATPase_c"/>
    <property type="match status" value="1"/>
</dbReference>
<keyword evidence="6" id="KW-0902">Two-component regulatory system</keyword>
<feature type="domain" description="Response regulatory" evidence="10">
    <location>
        <begin position="640"/>
        <end position="752"/>
    </location>
</feature>
<feature type="transmembrane region" description="Helical" evidence="8">
    <location>
        <begin position="106"/>
        <end position="124"/>
    </location>
</feature>
<dbReference type="CDD" id="cd00082">
    <property type="entry name" value="HisKA"/>
    <property type="match status" value="1"/>
</dbReference>
<dbReference type="SMART" id="SM00388">
    <property type="entry name" value="HisKA"/>
    <property type="match status" value="1"/>
</dbReference>
<dbReference type="GO" id="GO:0005886">
    <property type="term" value="C:plasma membrane"/>
    <property type="evidence" value="ECO:0007669"/>
    <property type="project" value="TreeGrafter"/>
</dbReference>
<feature type="transmembrane region" description="Helical" evidence="8">
    <location>
        <begin position="136"/>
        <end position="152"/>
    </location>
</feature>
<keyword evidence="8" id="KW-0472">Membrane</keyword>
<dbReference type="InterPro" id="IPR036097">
    <property type="entry name" value="HisK_dim/P_sf"/>
</dbReference>
<reference evidence="11 12" key="1">
    <citation type="submission" date="2017-11" db="EMBL/GenBank/DDBJ databases">
        <title>Draft genome sequence of Rhizobiales bacterium SY3-13.</title>
        <authorList>
            <person name="Sun C."/>
        </authorList>
    </citation>
    <scope>NUCLEOTIDE SEQUENCE [LARGE SCALE GENOMIC DNA]</scope>
    <source>
        <strain evidence="11 12">SY3-13</strain>
    </source>
</reference>
<dbReference type="Pfam" id="PF00512">
    <property type="entry name" value="HisKA"/>
    <property type="match status" value="1"/>
</dbReference>
<evidence type="ECO:0000256" key="3">
    <source>
        <dbReference type="ARBA" id="ARBA00022553"/>
    </source>
</evidence>
<dbReference type="PANTHER" id="PTHR43047:SF72">
    <property type="entry name" value="OSMOSENSING HISTIDINE PROTEIN KINASE SLN1"/>
    <property type="match status" value="1"/>
</dbReference>
<feature type="transmembrane region" description="Helical" evidence="8">
    <location>
        <begin position="159"/>
        <end position="179"/>
    </location>
</feature>
<feature type="transmembrane region" description="Helical" evidence="8">
    <location>
        <begin position="191"/>
        <end position="214"/>
    </location>
</feature>
<dbReference type="FunFam" id="3.30.565.10:FF:000010">
    <property type="entry name" value="Sensor histidine kinase RcsC"/>
    <property type="match status" value="1"/>
</dbReference>
<dbReference type="SUPFAM" id="SSF47384">
    <property type="entry name" value="Homodimeric domain of signal transducing histidine kinase"/>
    <property type="match status" value="1"/>
</dbReference>
<feature type="modified residue" description="4-aspartylphosphate" evidence="7">
    <location>
        <position position="689"/>
    </location>
</feature>
<dbReference type="InterPro" id="IPR004358">
    <property type="entry name" value="Sig_transdc_His_kin-like_C"/>
</dbReference>
<dbReference type="InterPro" id="IPR001789">
    <property type="entry name" value="Sig_transdc_resp-reg_receiver"/>
</dbReference>
<dbReference type="CDD" id="cd16922">
    <property type="entry name" value="HATPase_EvgS-ArcB-TorS-like"/>
    <property type="match status" value="1"/>
</dbReference>
<dbReference type="SUPFAM" id="SSF55874">
    <property type="entry name" value="ATPase domain of HSP90 chaperone/DNA topoisomerase II/histidine kinase"/>
    <property type="match status" value="1"/>
</dbReference>
<feature type="transmembrane region" description="Helical" evidence="8">
    <location>
        <begin position="75"/>
        <end position="94"/>
    </location>
</feature>
<keyword evidence="12" id="KW-1185">Reference proteome</keyword>
<evidence type="ECO:0000256" key="5">
    <source>
        <dbReference type="ARBA" id="ARBA00022777"/>
    </source>
</evidence>
<dbReference type="PRINTS" id="PR00344">
    <property type="entry name" value="BCTRLSENSOR"/>
</dbReference>
<dbReference type="PANTHER" id="PTHR43047">
    <property type="entry name" value="TWO-COMPONENT HISTIDINE PROTEIN KINASE"/>
    <property type="match status" value="1"/>
</dbReference>
<dbReference type="SMART" id="SM00387">
    <property type="entry name" value="HATPase_c"/>
    <property type="match status" value="1"/>
</dbReference>
<evidence type="ECO:0000313" key="11">
    <source>
        <dbReference type="EMBL" id="PJK29253.1"/>
    </source>
</evidence>
<dbReference type="SUPFAM" id="SSF52172">
    <property type="entry name" value="CheY-like"/>
    <property type="match status" value="2"/>
</dbReference>
<dbReference type="InterPro" id="IPR003594">
    <property type="entry name" value="HATPase_dom"/>
</dbReference>
<evidence type="ECO:0000256" key="8">
    <source>
        <dbReference type="SAM" id="Phobius"/>
    </source>
</evidence>
<dbReference type="Gene3D" id="1.10.287.130">
    <property type="match status" value="1"/>
</dbReference>
<name>A0A2M9G0L9_9PROT</name>
<dbReference type="InterPro" id="IPR005467">
    <property type="entry name" value="His_kinase_dom"/>
</dbReference>
<dbReference type="SMART" id="SM00448">
    <property type="entry name" value="REC"/>
    <property type="match status" value="1"/>
</dbReference>
<dbReference type="InterPro" id="IPR011006">
    <property type="entry name" value="CheY-like_superfamily"/>
</dbReference>
<dbReference type="Proteomes" id="UP000229498">
    <property type="component" value="Unassembled WGS sequence"/>
</dbReference>
<dbReference type="EC" id="2.7.13.3" evidence="2"/>
<dbReference type="OrthoDB" id="9801651at2"/>
<comment type="catalytic activity">
    <reaction evidence="1">
        <text>ATP + protein L-histidine = ADP + protein N-phospho-L-histidine.</text>
        <dbReference type="EC" id="2.7.13.3"/>
    </reaction>
</comment>
<proteinExistence type="predicted"/>
<dbReference type="InterPro" id="IPR036890">
    <property type="entry name" value="HATPase_C_sf"/>
</dbReference>
<evidence type="ECO:0000256" key="4">
    <source>
        <dbReference type="ARBA" id="ARBA00022679"/>
    </source>
</evidence>
<dbReference type="InterPro" id="IPR003661">
    <property type="entry name" value="HisK_dim/P_dom"/>
</dbReference>
<dbReference type="EMBL" id="PHIG01000034">
    <property type="protein sequence ID" value="PJK29253.1"/>
    <property type="molecule type" value="Genomic_DNA"/>
</dbReference>
<dbReference type="Gene3D" id="3.30.565.10">
    <property type="entry name" value="Histidine kinase-like ATPase, C-terminal domain"/>
    <property type="match status" value="1"/>
</dbReference>
<dbReference type="PROSITE" id="PS50110">
    <property type="entry name" value="RESPONSE_REGULATORY"/>
    <property type="match status" value="2"/>
</dbReference>
<keyword evidence="5" id="KW-0418">Kinase</keyword>
<feature type="domain" description="Response regulatory" evidence="10">
    <location>
        <begin position="520"/>
        <end position="633"/>
    </location>
</feature>
<gene>
    <name evidence="11" type="ORF">CVT23_12725</name>
</gene>
<evidence type="ECO:0000259" key="9">
    <source>
        <dbReference type="PROSITE" id="PS50109"/>
    </source>
</evidence>
<keyword evidence="8" id="KW-0812">Transmembrane</keyword>
<feature type="transmembrane region" description="Helical" evidence="8">
    <location>
        <begin position="48"/>
        <end position="69"/>
    </location>
</feature>
<evidence type="ECO:0000256" key="6">
    <source>
        <dbReference type="ARBA" id="ARBA00023012"/>
    </source>
</evidence>
<keyword evidence="3 7" id="KW-0597">Phosphoprotein</keyword>
<feature type="domain" description="Histidine kinase" evidence="9">
    <location>
        <begin position="257"/>
        <end position="479"/>
    </location>
</feature>
<dbReference type="AlphaFoldDB" id="A0A2M9G0L9"/>
<evidence type="ECO:0000256" key="2">
    <source>
        <dbReference type="ARBA" id="ARBA00012438"/>
    </source>
</evidence>
<keyword evidence="4" id="KW-0808">Transferase</keyword>
<dbReference type="PROSITE" id="PS50109">
    <property type="entry name" value="HIS_KIN"/>
    <property type="match status" value="1"/>
</dbReference>
<accession>A0A2M9G0L9</accession>
<evidence type="ECO:0000259" key="10">
    <source>
        <dbReference type="PROSITE" id="PS50110"/>
    </source>
</evidence>
<comment type="caution">
    <text evidence="11">The sequence shown here is derived from an EMBL/GenBank/DDBJ whole genome shotgun (WGS) entry which is preliminary data.</text>
</comment>
<dbReference type="GO" id="GO:0009927">
    <property type="term" value="F:histidine phosphotransfer kinase activity"/>
    <property type="evidence" value="ECO:0007669"/>
    <property type="project" value="TreeGrafter"/>
</dbReference>
<keyword evidence="8" id="KW-1133">Transmembrane helix</keyword>
<sequence length="765" mass="83089">MPSEMSETAERADMQAAPKKSPLYRFIDSFIPESVLANRPIAQRMRMFMISHTLGPLLGHTITAVLLLLDPAPSPHVWILAASISLFWAFPWALKLCFRVFDPQKAYTVLALVSVLDLVFAILWGSYHYGGVSSPFLVWLLIVPLLAFFYLGSSYTTRYFVFGMTGTGLAAFYAVYLFGGGFPMHMAAENLVPVGIVSTICAMIYVSMMAVYYANVVDSQSELLAEIHRHRATMSQLVEAKEDAERANGAKSEFLAKMSHELRTPLNAVIGYSEMLLEDAEIDGRGEDSADLKKINAAGKHLLALVTEVLDLSKIEAGKMELYTEEVELGDFIDEVAATCRQLVAKNANELVVERERELGTLECDVTKLRQALLNLLSNAAKFTQNGRVTLTARRENVAGRDWFRIAVTDTGIGIAQEQIDHLFKNFSQAAPSISSRFGGTGLGLSLSQKLCRLMGGDITVESVLGEGTVFTIVLPANQPAGQSVASDADRRDIALETTSIRAVSEHRAIADETGETGDSVLIIDHDPPALELMERILKKENYRVLICGDAREARQLAGEARPDVIVLDVAVPATDGWRLLEQLSTDAATRDIPVIVQTIVDDRRQGFELGAADYLVKPVDREALLEAVGRANDAPRRDYVLLIDDDGDAGREAAGLLRSQGWNVVAVPDFGIALTRAQQARPALVIVDSAAPNPAFDAFAAALEDFDGLPLLALLGAAYDADDRLALPDFALAVDADESGEHISNTALSILEPDGAPLREAANG</sequence>
<feature type="modified residue" description="4-aspartylphosphate" evidence="7">
    <location>
        <position position="569"/>
    </location>
</feature>
<dbReference type="GO" id="GO:0000155">
    <property type="term" value="F:phosphorelay sensor kinase activity"/>
    <property type="evidence" value="ECO:0007669"/>
    <property type="project" value="InterPro"/>
</dbReference>
<dbReference type="Gene3D" id="3.40.50.2300">
    <property type="match status" value="2"/>
</dbReference>